<keyword evidence="1" id="KW-0472">Membrane</keyword>
<evidence type="ECO:0000313" key="3">
    <source>
        <dbReference type="Proteomes" id="UP000789508"/>
    </source>
</evidence>
<name>A0A9N8ZH71_9GLOM</name>
<sequence>MKRDSAAFIVTSYAHKTHLVVLYGSITITVSMARLILANMNRRNHHVGLNVENGVVILALQEGGRSCIPGSARSVGHYWEDTNWHKTLNLA</sequence>
<organism evidence="2 3">
    <name type="scientific">Ambispora leptoticha</name>
    <dbReference type="NCBI Taxonomy" id="144679"/>
    <lineage>
        <taxon>Eukaryota</taxon>
        <taxon>Fungi</taxon>
        <taxon>Fungi incertae sedis</taxon>
        <taxon>Mucoromycota</taxon>
        <taxon>Glomeromycotina</taxon>
        <taxon>Glomeromycetes</taxon>
        <taxon>Archaeosporales</taxon>
        <taxon>Ambisporaceae</taxon>
        <taxon>Ambispora</taxon>
    </lineage>
</organism>
<feature type="transmembrane region" description="Helical" evidence="1">
    <location>
        <begin position="20"/>
        <end position="37"/>
    </location>
</feature>
<keyword evidence="1" id="KW-0812">Transmembrane</keyword>
<proteinExistence type="predicted"/>
<gene>
    <name evidence="2" type="ORF">ALEPTO_LOCUS3214</name>
</gene>
<reference evidence="2" key="1">
    <citation type="submission" date="2021-06" db="EMBL/GenBank/DDBJ databases">
        <authorList>
            <person name="Kallberg Y."/>
            <person name="Tangrot J."/>
            <person name="Rosling A."/>
        </authorList>
    </citation>
    <scope>NUCLEOTIDE SEQUENCE</scope>
    <source>
        <strain evidence="2">FL130A</strain>
    </source>
</reference>
<evidence type="ECO:0000256" key="1">
    <source>
        <dbReference type="SAM" id="Phobius"/>
    </source>
</evidence>
<dbReference type="Proteomes" id="UP000789508">
    <property type="component" value="Unassembled WGS sequence"/>
</dbReference>
<dbReference type="AlphaFoldDB" id="A0A9N8ZH71"/>
<protein>
    <submittedName>
        <fullName evidence="2">9338_t:CDS:1</fullName>
    </submittedName>
</protein>
<evidence type="ECO:0000313" key="2">
    <source>
        <dbReference type="EMBL" id="CAG8495637.1"/>
    </source>
</evidence>
<dbReference type="EMBL" id="CAJVPS010000571">
    <property type="protein sequence ID" value="CAG8495637.1"/>
    <property type="molecule type" value="Genomic_DNA"/>
</dbReference>
<accession>A0A9N8ZH71</accession>
<keyword evidence="3" id="KW-1185">Reference proteome</keyword>
<comment type="caution">
    <text evidence="2">The sequence shown here is derived from an EMBL/GenBank/DDBJ whole genome shotgun (WGS) entry which is preliminary data.</text>
</comment>
<keyword evidence="1" id="KW-1133">Transmembrane helix</keyword>